<organism evidence="2 3">
    <name type="scientific">Thioclava electrotropha</name>
    <dbReference type="NCBI Taxonomy" id="1549850"/>
    <lineage>
        <taxon>Bacteria</taxon>
        <taxon>Pseudomonadati</taxon>
        <taxon>Pseudomonadota</taxon>
        <taxon>Alphaproteobacteria</taxon>
        <taxon>Rhodobacterales</taxon>
        <taxon>Paracoccaceae</taxon>
        <taxon>Thioclava</taxon>
    </lineage>
</organism>
<keyword evidence="1" id="KW-0472">Membrane</keyword>
<dbReference type="Proteomes" id="UP000192422">
    <property type="component" value="Chromosome"/>
</dbReference>
<evidence type="ECO:0000256" key="1">
    <source>
        <dbReference type="SAM" id="Phobius"/>
    </source>
</evidence>
<keyword evidence="1" id="KW-0812">Transmembrane</keyword>
<evidence type="ECO:0000313" key="2">
    <source>
        <dbReference type="EMBL" id="QPZ92118.1"/>
    </source>
</evidence>
<name>A0ABX6YWR4_9RHOB</name>
<sequence length="194" mass="21136">MALRLTHKRAFLKAEDGAVTIPALLWIVFLIFFMFAGIELGVIFIKQTLLTRATEATSRIIRIGNYSSIDEKTLRHEICKQAGFFGSSCMNRVSVEMFQVDKTNWTSSIANHPVRCEDFSDVTKPPPAGTLESAAPDQLILVRVCLREKPMLLEDFIAQAFLEASPVGADGDYALVATTAIVIEPAVASAAGGT</sequence>
<keyword evidence="3" id="KW-1185">Reference proteome</keyword>
<evidence type="ECO:0000313" key="3">
    <source>
        <dbReference type="Proteomes" id="UP000192422"/>
    </source>
</evidence>
<gene>
    <name evidence="2" type="ORF">AKL02_015320</name>
</gene>
<dbReference type="RefSeq" id="WP_078541939.1">
    <property type="nucleotide sequence ID" value="NZ_CP053562.1"/>
</dbReference>
<reference evidence="2 3" key="1">
    <citation type="submission" date="2020-05" db="EMBL/GenBank/DDBJ databases">
        <title>Thioclava electrotropha strain Elox9 finished genome.</title>
        <authorList>
            <person name="Rowe A.R."/>
            <person name="Wilbanks E.G."/>
        </authorList>
    </citation>
    <scope>NUCLEOTIDE SEQUENCE [LARGE SCALE GENOMIC DNA]</scope>
    <source>
        <strain evidence="2 3">Elox9</strain>
    </source>
</reference>
<dbReference type="EMBL" id="CP053562">
    <property type="protein sequence ID" value="QPZ92118.1"/>
    <property type="molecule type" value="Genomic_DNA"/>
</dbReference>
<keyword evidence="1" id="KW-1133">Transmembrane helix</keyword>
<protein>
    <recommendedName>
        <fullName evidence="4">Pilus assembly protein TadE</fullName>
    </recommendedName>
</protein>
<evidence type="ECO:0008006" key="4">
    <source>
        <dbReference type="Google" id="ProtNLM"/>
    </source>
</evidence>
<accession>A0ABX6YWR4</accession>
<proteinExistence type="predicted"/>
<feature type="transmembrane region" description="Helical" evidence="1">
    <location>
        <begin position="23"/>
        <end position="45"/>
    </location>
</feature>